<keyword evidence="3" id="KW-0479">Metal-binding</keyword>
<feature type="chain" id="PRO_5047545664" evidence="6">
    <location>
        <begin position="25"/>
        <end position="575"/>
    </location>
</feature>
<dbReference type="InterPro" id="IPR018391">
    <property type="entry name" value="PQQ_b-propeller_rpt"/>
</dbReference>
<dbReference type="SMART" id="SM00564">
    <property type="entry name" value="PQQ"/>
    <property type="match status" value="6"/>
</dbReference>
<reference evidence="8" key="1">
    <citation type="submission" date="2021-02" db="EMBL/GenBank/DDBJ databases">
        <title>Skermanella TT6 skin isolate.</title>
        <authorList>
            <person name="Lee K."/>
            <person name="Ganzorig M."/>
        </authorList>
    </citation>
    <scope>NUCLEOTIDE SEQUENCE</scope>
    <source>
        <strain evidence="8">TT6</strain>
    </source>
</reference>
<feature type="domain" description="Pyrrolo-quinoline quinone repeat" evidence="7">
    <location>
        <begin position="476"/>
        <end position="535"/>
    </location>
</feature>
<evidence type="ECO:0000256" key="4">
    <source>
        <dbReference type="ARBA" id="ARBA00022891"/>
    </source>
</evidence>
<evidence type="ECO:0000313" key="8">
    <source>
        <dbReference type="EMBL" id="QQP87276.1"/>
    </source>
</evidence>
<evidence type="ECO:0000256" key="5">
    <source>
        <dbReference type="ARBA" id="ARBA00023002"/>
    </source>
</evidence>
<dbReference type="PANTHER" id="PTHR32303">
    <property type="entry name" value="QUINOPROTEIN ALCOHOL DEHYDROGENASE (CYTOCHROME C)"/>
    <property type="match status" value="1"/>
</dbReference>
<evidence type="ECO:0000256" key="1">
    <source>
        <dbReference type="ARBA" id="ARBA00001931"/>
    </source>
</evidence>
<keyword evidence="4" id="KW-0634">PQQ</keyword>
<proteinExistence type="inferred from homology"/>
<dbReference type="PANTHER" id="PTHR32303:SF20">
    <property type="entry name" value="QUINOPROTEIN ETHANOL DEHYDROGENASE"/>
    <property type="match status" value="1"/>
</dbReference>
<dbReference type="InterPro" id="IPR011047">
    <property type="entry name" value="Quinoprotein_ADH-like_sf"/>
</dbReference>
<evidence type="ECO:0000256" key="2">
    <source>
        <dbReference type="ARBA" id="ARBA00008156"/>
    </source>
</evidence>
<dbReference type="InterPro" id="IPR002372">
    <property type="entry name" value="PQQ_rpt_dom"/>
</dbReference>
<dbReference type="InterPro" id="IPR034119">
    <property type="entry name" value="ADHI"/>
</dbReference>
<dbReference type="SUPFAM" id="SSF50998">
    <property type="entry name" value="Quinoprotein alcohol dehydrogenase-like"/>
    <property type="match status" value="1"/>
</dbReference>
<name>A0ABX7AZ57_9PROT</name>
<evidence type="ECO:0000313" key="9">
    <source>
        <dbReference type="Proteomes" id="UP000595197"/>
    </source>
</evidence>
<evidence type="ECO:0000256" key="6">
    <source>
        <dbReference type="SAM" id="SignalP"/>
    </source>
</evidence>
<gene>
    <name evidence="8" type="ORF">IGS68_14195</name>
</gene>
<sequence length="575" mass="63160">MDKRMLARGIAAVALMAAPVTAPAAGPLDSYAPVTQERLEKPEDANWLQYRRTYDSWGYSPLSQVNAGNVKDMVPVWSFSTGVNEGHQSPPVVNNGVMFITTPQAQVIALDAKTGDLLWRYKRELPEDLTQLHPTNRGVALLGDKVYVGTVDAFIVALDAKTGKVVWEQPVEDYQAGYYITMAPLAAKGKVMVGMSGGEFGIRGFLAAYDAETGEPAWKTSTIPGPGEPGHETWAGETWKTGGAPVWITGSYDPATGLSYWGTGNAAPWMADQRAGDNKWANSVVAIDVETGKMKSAHQYHWNEAWDWDEVAAPILVDVQRDGRTYKSLVHAGRNGYLWTLERSGDEIKFIDAKPFVRQNVFKSLDPKTGRPTYDETKVPGTGKRADFCPSLWGGKDWPPVAYNPQTRLMYIPANENLCGYLEGRQTEYEPGQLYIGVAISDIGMTVHPGADHIGELQAWNLDTGEKVWTQKFEKSQNWGPVLTTGGGLVFMGGTNDRYFRAFDAKTGDKLWETRTNSGVTGVPVSYEVDGVQYVAVQSGWGVDAQRKQEKLAQLGYATLDVPQGGVVWVYALRK</sequence>
<dbReference type="RefSeq" id="WP_201069927.1">
    <property type="nucleotide sequence ID" value="NZ_CP067420.1"/>
</dbReference>
<protein>
    <submittedName>
        <fullName evidence="8">Methanol/ethanol family PQQ-dependent dehydrogenase</fullName>
    </submittedName>
</protein>
<keyword evidence="9" id="KW-1185">Reference proteome</keyword>
<dbReference type="EMBL" id="CP067420">
    <property type="protein sequence ID" value="QQP87276.1"/>
    <property type="molecule type" value="Genomic_DNA"/>
</dbReference>
<keyword evidence="5" id="KW-0560">Oxidoreductase</keyword>
<dbReference type="Gene3D" id="2.140.10.10">
    <property type="entry name" value="Quinoprotein alcohol dehydrogenase-like superfamily"/>
    <property type="match status" value="1"/>
</dbReference>
<accession>A0ABX7AZ57</accession>
<dbReference type="NCBIfam" id="TIGR03075">
    <property type="entry name" value="PQQ_enz_alc_DH"/>
    <property type="match status" value="1"/>
</dbReference>
<evidence type="ECO:0000259" key="7">
    <source>
        <dbReference type="Pfam" id="PF01011"/>
    </source>
</evidence>
<dbReference type="Proteomes" id="UP000595197">
    <property type="component" value="Chromosome"/>
</dbReference>
<organism evidence="8 9">
    <name type="scientific">Skermanella cutis</name>
    <dbReference type="NCBI Taxonomy" id="2775420"/>
    <lineage>
        <taxon>Bacteria</taxon>
        <taxon>Pseudomonadati</taxon>
        <taxon>Pseudomonadota</taxon>
        <taxon>Alphaproteobacteria</taxon>
        <taxon>Rhodospirillales</taxon>
        <taxon>Azospirillaceae</taxon>
        <taxon>Skermanella</taxon>
    </lineage>
</organism>
<evidence type="ECO:0000256" key="3">
    <source>
        <dbReference type="ARBA" id="ARBA00022723"/>
    </source>
</evidence>
<dbReference type="InterPro" id="IPR017512">
    <property type="entry name" value="PQQ_MeOH/EtOH_DH"/>
</dbReference>
<comment type="cofactor">
    <cofactor evidence="1">
        <name>pyrroloquinoline quinone</name>
        <dbReference type="ChEBI" id="CHEBI:58442"/>
    </cofactor>
</comment>
<feature type="domain" description="Pyrrolo-quinoline quinone repeat" evidence="7">
    <location>
        <begin position="47"/>
        <end position="355"/>
    </location>
</feature>
<dbReference type="Pfam" id="PF01011">
    <property type="entry name" value="PQQ"/>
    <property type="match status" value="2"/>
</dbReference>
<keyword evidence="6" id="KW-0732">Signal</keyword>
<comment type="similarity">
    <text evidence="2">Belongs to the bacterial PQQ dehydrogenase family.</text>
</comment>
<dbReference type="CDD" id="cd10277">
    <property type="entry name" value="PQQ_ADH_I"/>
    <property type="match status" value="1"/>
</dbReference>
<feature type="signal peptide" evidence="6">
    <location>
        <begin position="1"/>
        <end position="24"/>
    </location>
</feature>